<keyword evidence="6 9" id="KW-0227">DNA damage</keyword>
<sequence length="165" mass="17949">MERMLFIETPVGKLGITASDEAVTRIFFGREYRNRRRPRNAPETCTPETAGPLLLQAAAELAEYFAGTRREFTLPLAPAGTPFQQAVWEALRTIPYGETRTYGQIAAQIGRPTACRAVGMANNRNPIAIVVPCHRVVGSTGALVGYAGGLGVKTHLLNLEKAHED</sequence>
<evidence type="ECO:0000313" key="13">
    <source>
        <dbReference type="Proteomes" id="UP000006052"/>
    </source>
</evidence>
<comment type="catalytic activity">
    <reaction evidence="1 9">
        <text>a 4-O-methyl-thymidine in DNA + L-cysteinyl-[protein] = a thymidine in DNA + S-methyl-L-cysteinyl-[protein]</text>
        <dbReference type="Rhea" id="RHEA:53428"/>
        <dbReference type="Rhea" id="RHEA-COMP:10131"/>
        <dbReference type="Rhea" id="RHEA-COMP:10132"/>
        <dbReference type="Rhea" id="RHEA-COMP:13555"/>
        <dbReference type="Rhea" id="RHEA-COMP:13556"/>
        <dbReference type="ChEBI" id="CHEBI:29950"/>
        <dbReference type="ChEBI" id="CHEBI:82612"/>
        <dbReference type="ChEBI" id="CHEBI:137386"/>
        <dbReference type="ChEBI" id="CHEBI:137387"/>
        <dbReference type="EC" id="2.1.1.63"/>
    </reaction>
</comment>
<dbReference type="Gene3D" id="3.30.160.70">
    <property type="entry name" value="Methylated DNA-protein cysteine methyltransferase domain"/>
    <property type="match status" value="1"/>
</dbReference>
<dbReference type="KEGG" id="afd:Alfi_0869"/>
<dbReference type="EC" id="2.1.1.63" evidence="9"/>
<feature type="domain" description="Methylated-DNA-[protein]-cysteine S-methyltransferase DNA binding" evidence="10">
    <location>
        <begin position="82"/>
        <end position="161"/>
    </location>
</feature>
<dbReference type="HAMAP" id="MF_00772">
    <property type="entry name" value="OGT"/>
    <property type="match status" value="1"/>
</dbReference>
<dbReference type="InterPro" id="IPR001497">
    <property type="entry name" value="MethylDNA_cys_MeTrfase_AS"/>
</dbReference>
<comment type="catalytic activity">
    <reaction evidence="8 9">
        <text>a 6-O-methyl-2'-deoxyguanosine in DNA + L-cysteinyl-[protein] = S-methyl-L-cysteinyl-[protein] + a 2'-deoxyguanosine in DNA</text>
        <dbReference type="Rhea" id="RHEA:24000"/>
        <dbReference type="Rhea" id="RHEA-COMP:10131"/>
        <dbReference type="Rhea" id="RHEA-COMP:10132"/>
        <dbReference type="Rhea" id="RHEA-COMP:11367"/>
        <dbReference type="Rhea" id="RHEA-COMP:11368"/>
        <dbReference type="ChEBI" id="CHEBI:29950"/>
        <dbReference type="ChEBI" id="CHEBI:82612"/>
        <dbReference type="ChEBI" id="CHEBI:85445"/>
        <dbReference type="ChEBI" id="CHEBI:85448"/>
        <dbReference type="EC" id="2.1.1.63"/>
    </reaction>
</comment>
<reference evidence="13" key="1">
    <citation type="journal article" date="2013" name="Stand. Genomic Sci.">
        <title>Complete genome sequence of the bile-resistant pigment-producing anaerobe Alistipes finegoldii type strain (AHN2437(T)).</title>
        <authorList>
            <person name="Mavromatis K."/>
            <person name="Stackebrandt E."/>
            <person name="Munk C."/>
            <person name="Lapidus A."/>
            <person name="Nolan M."/>
            <person name="Lucas S."/>
            <person name="Hammon N."/>
            <person name="Deshpande S."/>
            <person name="Cheng J.F."/>
            <person name="Tapia R."/>
            <person name="Goodwin L.A."/>
            <person name="Pitluck S."/>
            <person name="Liolios K."/>
            <person name="Pagani I."/>
            <person name="Ivanova N."/>
            <person name="Mikhailova N."/>
            <person name="Huntemann M."/>
            <person name="Pati A."/>
            <person name="Chen A."/>
            <person name="Palaniappan K."/>
            <person name="Land M."/>
            <person name="Hauser L."/>
            <person name="Rohde M."/>
            <person name="Gronow S."/>
            <person name="Goker M."/>
            <person name="Detter J.C."/>
            <person name="Bristow J."/>
            <person name="Eisen J.A."/>
            <person name="Markowitz V."/>
            <person name="Hugenholtz P."/>
            <person name="Kyrpides N.C."/>
            <person name="Klenk H.P."/>
            <person name="Woyke T."/>
        </authorList>
    </citation>
    <scope>NUCLEOTIDE SEQUENCE</scope>
    <source>
        <strain evidence="13">DSM 17242 / JCM 16770 / AHN 2437 / CCUG 46020 / CIP 107999</strain>
    </source>
</reference>
<dbReference type="AlphaFoldDB" id="I3YJR9"/>
<dbReference type="FunFam" id="1.10.10.10:FF:000214">
    <property type="entry name" value="Methylated-DNA--protein-cysteine methyltransferase"/>
    <property type="match status" value="1"/>
</dbReference>
<dbReference type="Gene3D" id="1.10.10.10">
    <property type="entry name" value="Winged helix-like DNA-binding domain superfamily/Winged helix DNA-binding domain"/>
    <property type="match status" value="1"/>
</dbReference>
<keyword evidence="3 9" id="KW-0963">Cytoplasm</keyword>
<comment type="function">
    <text evidence="9">Involved in the cellular defense against the biological effects of O6-methylguanine (O6-MeG) and O4-methylthymine (O4-MeT) in DNA. Repairs the methylated nucleobase in DNA by stoichiometrically transferring the methyl group to a cysteine residue in the enzyme. This is a suicide reaction: the enzyme is irreversibly inactivated.</text>
</comment>
<evidence type="ECO:0000256" key="7">
    <source>
        <dbReference type="ARBA" id="ARBA00023204"/>
    </source>
</evidence>
<dbReference type="SUPFAM" id="SSF46767">
    <property type="entry name" value="Methylated DNA-protein cysteine methyltransferase, C-terminal domain"/>
    <property type="match status" value="1"/>
</dbReference>
<dbReference type="InterPro" id="IPR008332">
    <property type="entry name" value="MethylG_MeTrfase_N"/>
</dbReference>
<dbReference type="InterPro" id="IPR036388">
    <property type="entry name" value="WH-like_DNA-bd_sf"/>
</dbReference>
<feature type="active site" description="Nucleophile; methyl group acceptor" evidence="9">
    <location>
        <position position="133"/>
    </location>
</feature>
<keyword evidence="7 9" id="KW-0234">DNA repair</keyword>
<dbReference type="SUPFAM" id="SSF53155">
    <property type="entry name" value="Methylated DNA-protein cysteine methyltransferase domain"/>
    <property type="match status" value="1"/>
</dbReference>
<dbReference type="STRING" id="679935.Alfi_0869"/>
<dbReference type="PANTHER" id="PTHR10815">
    <property type="entry name" value="METHYLATED-DNA--PROTEIN-CYSTEINE METHYLTRANSFERASE"/>
    <property type="match status" value="1"/>
</dbReference>
<evidence type="ECO:0000259" key="10">
    <source>
        <dbReference type="Pfam" id="PF01035"/>
    </source>
</evidence>
<dbReference type="PROSITE" id="PS00374">
    <property type="entry name" value="MGMT"/>
    <property type="match status" value="1"/>
</dbReference>
<dbReference type="InterPro" id="IPR036631">
    <property type="entry name" value="MGMT_N_sf"/>
</dbReference>
<evidence type="ECO:0000259" key="11">
    <source>
        <dbReference type="Pfam" id="PF02870"/>
    </source>
</evidence>
<dbReference type="RefSeq" id="WP_014774910.1">
    <property type="nucleotide sequence ID" value="NC_018011.1"/>
</dbReference>
<dbReference type="GO" id="GO:0005737">
    <property type="term" value="C:cytoplasm"/>
    <property type="evidence" value="ECO:0007669"/>
    <property type="project" value="UniProtKB-SubCell"/>
</dbReference>
<gene>
    <name evidence="12" type="ordered locus">Alfi_0869</name>
</gene>
<dbReference type="GO" id="GO:0003908">
    <property type="term" value="F:methylated-DNA-[protein]-cysteine S-methyltransferase activity"/>
    <property type="evidence" value="ECO:0007669"/>
    <property type="project" value="UniProtKB-UniRule"/>
</dbReference>
<organism evidence="12 13">
    <name type="scientific">Alistipes finegoldii (strain DSM 17242 / JCM 16770 / CCUG 46020 / CIP 107999 / KCTC 15236 / AHN 2437)</name>
    <dbReference type="NCBI Taxonomy" id="679935"/>
    <lineage>
        <taxon>Bacteria</taxon>
        <taxon>Pseudomonadati</taxon>
        <taxon>Bacteroidota</taxon>
        <taxon>Bacteroidia</taxon>
        <taxon>Bacteroidales</taxon>
        <taxon>Rikenellaceae</taxon>
        <taxon>Alistipes</taxon>
    </lineage>
</organism>
<dbReference type="Pfam" id="PF01035">
    <property type="entry name" value="DNA_binding_1"/>
    <property type="match status" value="1"/>
</dbReference>
<evidence type="ECO:0000256" key="4">
    <source>
        <dbReference type="ARBA" id="ARBA00022603"/>
    </source>
</evidence>
<dbReference type="InterPro" id="IPR036217">
    <property type="entry name" value="MethylDNA_cys_MeTrfase_DNAb"/>
</dbReference>
<keyword evidence="5 9" id="KW-0808">Transferase</keyword>
<evidence type="ECO:0000256" key="1">
    <source>
        <dbReference type="ARBA" id="ARBA00001286"/>
    </source>
</evidence>
<comment type="subcellular location">
    <subcellularLocation>
        <location evidence="9">Cytoplasm</location>
    </subcellularLocation>
</comment>
<protein>
    <recommendedName>
        <fullName evidence="9">Methylated-DNA--protein-cysteine methyltransferase</fullName>
        <ecNumber evidence="9">2.1.1.63</ecNumber>
    </recommendedName>
    <alternativeName>
        <fullName evidence="9">6-O-methylguanine-DNA methyltransferase</fullName>
        <shortName evidence="9">MGMT</shortName>
    </alternativeName>
    <alternativeName>
        <fullName evidence="9">O-6-methylguanine-DNA-alkyltransferase</fullName>
    </alternativeName>
</protein>
<dbReference type="PATRIC" id="fig|679935.3.peg.795"/>
<evidence type="ECO:0000256" key="8">
    <source>
        <dbReference type="ARBA" id="ARBA00049348"/>
    </source>
</evidence>
<evidence type="ECO:0000256" key="2">
    <source>
        <dbReference type="ARBA" id="ARBA00008711"/>
    </source>
</evidence>
<accession>I3YJR9</accession>
<dbReference type="CDD" id="cd06445">
    <property type="entry name" value="ATase"/>
    <property type="match status" value="1"/>
</dbReference>
<dbReference type="eggNOG" id="COG0350">
    <property type="taxonomic scope" value="Bacteria"/>
</dbReference>
<dbReference type="GO" id="GO:0006307">
    <property type="term" value="P:DNA alkylation repair"/>
    <property type="evidence" value="ECO:0007669"/>
    <property type="project" value="UniProtKB-UniRule"/>
</dbReference>
<dbReference type="EMBL" id="CP003274">
    <property type="protein sequence ID" value="AFL77237.1"/>
    <property type="molecule type" value="Genomic_DNA"/>
</dbReference>
<dbReference type="PANTHER" id="PTHR10815:SF5">
    <property type="entry name" value="METHYLATED-DNA--PROTEIN-CYSTEINE METHYLTRANSFERASE"/>
    <property type="match status" value="1"/>
</dbReference>
<dbReference type="HOGENOM" id="CLU_000445_52_2_10"/>
<comment type="miscellaneous">
    <text evidence="9">This enzyme catalyzes only one turnover and therefore is not strictly catalytic. According to one definition, an enzyme is a biocatalyst that acts repeatedly and over many reaction cycles.</text>
</comment>
<dbReference type="GO" id="GO:0032259">
    <property type="term" value="P:methylation"/>
    <property type="evidence" value="ECO:0007669"/>
    <property type="project" value="UniProtKB-KW"/>
</dbReference>
<dbReference type="NCBIfam" id="TIGR00589">
    <property type="entry name" value="ogt"/>
    <property type="match status" value="1"/>
</dbReference>
<dbReference type="InterPro" id="IPR014048">
    <property type="entry name" value="MethylDNA_cys_MeTrfase_DNA-bd"/>
</dbReference>
<name>I3YJR9_ALIFI</name>
<keyword evidence="4 9" id="KW-0489">Methyltransferase</keyword>
<comment type="similarity">
    <text evidence="2 9">Belongs to the MGMT family.</text>
</comment>
<dbReference type="InterPro" id="IPR023546">
    <property type="entry name" value="MGMT"/>
</dbReference>
<evidence type="ECO:0000313" key="12">
    <source>
        <dbReference type="EMBL" id="AFL77237.1"/>
    </source>
</evidence>
<evidence type="ECO:0000256" key="5">
    <source>
        <dbReference type="ARBA" id="ARBA00022679"/>
    </source>
</evidence>
<evidence type="ECO:0000256" key="9">
    <source>
        <dbReference type="HAMAP-Rule" id="MF_00772"/>
    </source>
</evidence>
<proteinExistence type="inferred from homology"/>
<dbReference type="Pfam" id="PF02870">
    <property type="entry name" value="Methyltransf_1N"/>
    <property type="match status" value="1"/>
</dbReference>
<evidence type="ECO:0000256" key="3">
    <source>
        <dbReference type="ARBA" id="ARBA00022490"/>
    </source>
</evidence>
<evidence type="ECO:0000256" key="6">
    <source>
        <dbReference type="ARBA" id="ARBA00022763"/>
    </source>
</evidence>
<dbReference type="Proteomes" id="UP000006052">
    <property type="component" value="Chromosome"/>
</dbReference>
<feature type="domain" description="Methylguanine DNA methyltransferase ribonuclease-like" evidence="11">
    <location>
        <begin position="6"/>
        <end position="78"/>
    </location>
</feature>